<evidence type="ECO:0000313" key="1">
    <source>
        <dbReference type="EMBL" id="CAD8361301.1"/>
    </source>
</evidence>
<gene>
    <name evidence="1" type="ORF">PBAH0796_LOCUS15308</name>
</gene>
<dbReference type="EMBL" id="HBEG01025162">
    <property type="protein sequence ID" value="CAD8361301.1"/>
    <property type="molecule type" value="Transcribed_RNA"/>
</dbReference>
<sequence>MQEKGLPIDFGVLRREFAEDCAGNAEEAIEGFFSATDMTHLAGKLQQKFGPSPSPCRLPTPCSAVSNGNYERQEEGFGLERCESITENPYVQALRKRREDLQSANSDRWMLEDGAEPLAARLATHRSDALATLTVPAPQEGRRGLVALPAPLALAGCIAGGGGRHCAGSHSASCMASHTIQPTPRVDLEGDVQAWAVPEVLKEEASGSAHFAVLLKPRR</sequence>
<protein>
    <submittedName>
        <fullName evidence="1">Uncharacterized protein</fullName>
    </submittedName>
</protein>
<accession>A0A7S0AEX7</accession>
<proteinExistence type="predicted"/>
<name>A0A7S0AEX7_9DINO</name>
<reference evidence="1" key="1">
    <citation type="submission" date="2021-01" db="EMBL/GenBank/DDBJ databases">
        <authorList>
            <person name="Corre E."/>
            <person name="Pelletier E."/>
            <person name="Niang G."/>
            <person name="Scheremetjew M."/>
            <person name="Finn R."/>
            <person name="Kale V."/>
            <person name="Holt S."/>
            <person name="Cochrane G."/>
            <person name="Meng A."/>
            <person name="Brown T."/>
            <person name="Cohen L."/>
        </authorList>
    </citation>
    <scope>NUCLEOTIDE SEQUENCE</scope>
    <source>
        <strain evidence="1">Pbaha01</strain>
    </source>
</reference>
<dbReference type="AlphaFoldDB" id="A0A7S0AEX7"/>
<organism evidence="1">
    <name type="scientific">Pyrodinium bahamense</name>
    <dbReference type="NCBI Taxonomy" id="73915"/>
    <lineage>
        <taxon>Eukaryota</taxon>
        <taxon>Sar</taxon>
        <taxon>Alveolata</taxon>
        <taxon>Dinophyceae</taxon>
        <taxon>Gonyaulacales</taxon>
        <taxon>Pyrocystaceae</taxon>
        <taxon>Pyrodinium</taxon>
    </lineage>
</organism>